<dbReference type="AlphaFoldDB" id="A0A540VFS5"/>
<evidence type="ECO:0000313" key="1">
    <source>
        <dbReference type="EMBL" id="TQE95626.1"/>
    </source>
</evidence>
<sequence>MAARRSTPEQDVEFYTEVDDELYQELAELTGQRVVHISVWEESVLDAIQPTDLELDADSAGQAHFDLDLYLADGVYFELYGTLCYPSLEEEPQTGLEAVSTWLARLVHGGLWLEEVAVDEENALVLVLARQHRPVCYLVVGAWLLAEWEELPAEA</sequence>
<organism evidence="1 2">
    <name type="scientific">Litorilinea aerophila</name>
    <dbReference type="NCBI Taxonomy" id="1204385"/>
    <lineage>
        <taxon>Bacteria</taxon>
        <taxon>Bacillati</taxon>
        <taxon>Chloroflexota</taxon>
        <taxon>Caldilineae</taxon>
        <taxon>Caldilineales</taxon>
        <taxon>Caldilineaceae</taxon>
        <taxon>Litorilinea</taxon>
    </lineage>
</organism>
<dbReference type="InParanoid" id="A0A540VFS5"/>
<dbReference type="RefSeq" id="WP_141610161.1">
    <property type="nucleotide sequence ID" value="NZ_VIGC02000012.1"/>
</dbReference>
<dbReference type="EMBL" id="VIGC01000012">
    <property type="protein sequence ID" value="TQE95626.1"/>
    <property type="molecule type" value="Genomic_DNA"/>
</dbReference>
<keyword evidence="2" id="KW-1185">Reference proteome</keyword>
<protein>
    <submittedName>
        <fullName evidence="1">Uncharacterized protein</fullName>
    </submittedName>
</protein>
<name>A0A540VFS5_9CHLR</name>
<evidence type="ECO:0000313" key="2">
    <source>
        <dbReference type="Proteomes" id="UP000317371"/>
    </source>
</evidence>
<proteinExistence type="predicted"/>
<dbReference type="Proteomes" id="UP000317371">
    <property type="component" value="Unassembled WGS sequence"/>
</dbReference>
<gene>
    <name evidence="1" type="ORF">FKZ61_10885</name>
</gene>
<dbReference type="OrthoDB" id="9899831at2"/>
<comment type="caution">
    <text evidence="1">The sequence shown here is derived from an EMBL/GenBank/DDBJ whole genome shotgun (WGS) entry which is preliminary data.</text>
</comment>
<accession>A0A540VFS5</accession>
<reference evidence="1 2" key="1">
    <citation type="submission" date="2019-06" db="EMBL/GenBank/DDBJ databases">
        <title>Genome sequence of Litorilinea aerophila BAA-2444.</title>
        <authorList>
            <person name="Maclea K.S."/>
            <person name="Maurais E.G."/>
            <person name="Iannazzi L.C."/>
        </authorList>
    </citation>
    <scope>NUCLEOTIDE SEQUENCE [LARGE SCALE GENOMIC DNA]</scope>
    <source>
        <strain evidence="1 2">ATCC BAA-2444</strain>
    </source>
</reference>